<keyword evidence="5 14" id="KW-0812">Transmembrane</keyword>
<dbReference type="GO" id="GO:0016887">
    <property type="term" value="F:ATP hydrolysis activity"/>
    <property type="evidence" value="ECO:0007669"/>
    <property type="project" value="InterPro"/>
</dbReference>
<dbReference type="FunFam" id="3.40.50.300:FF:000032">
    <property type="entry name" value="Export ABC transporter ATP-binding protein"/>
    <property type="match status" value="1"/>
</dbReference>
<name>A0A3A3G8D2_9BURK</name>
<dbReference type="InterPro" id="IPR027417">
    <property type="entry name" value="P-loop_NTPase"/>
</dbReference>
<gene>
    <name evidence="16" type="primary">macB</name>
    <name evidence="16" type="ORF">D3878_15575</name>
</gene>
<evidence type="ECO:0000256" key="7">
    <source>
        <dbReference type="ARBA" id="ARBA00022840"/>
    </source>
</evidence>
<dbReference type="OrthoDB" id="4814201at2"/>
<keyword evidence="8" id="KW-1278">Translocase</keyword>
<protein>
    <recommendedName>
        <fullName evidence="13">Pyoverdine export ATP-binding/permease protein PvdT</fullName>
    </recommendedName>
</protein>
<evidence type="ECO:0000256" key="13">
    <source>
        <dbReference type="ARBA" id="ARBA00041199"/>
    </source>
</evidence>
<dbReference type="InterPro" id="IPR003439">
    <property type="entry name" value="ABC_transporter-like_ATP-bd"/>
</dbReference>
<dbReference type="EMBL" id="QYUQ01000002">
    <property type="protein sequence ID" value="RJG02822.1"/>
    <property type="molecule type" value="Genomic_DNA"/>
</dbReference>
<dbReference type="GO" id="GO:0022857">
    <property type="term" value="F:transmembrane transporter activity"/>
    <property type="evidence" value="ECO:0007669"/>
    <property type="project" value="TreeGrafter"/>
</dbReference>
<feature type="transmembrane region" description="Helical" evidence="14">
    <location>
        <begin position="573"/>
        <end position="598"/>
    </location>
</feature>
<feature type="transmembrane region" description="Helical" evidence="14">
    <location>
        <begin position="525"/>
        <end position="552"/>
    </location>
</feature>
<dbReference type="Proteomes" id="UP000266327">
    <property type="component" value="Unassembled WGS sequence"/>
</dbReference>
<evidence type="ECO:0000313" key="16">
    <source>
        <dbReference type="EMBL" id="RJG02822.1"/>
    </source>
</evidence>
<keyword evidence="2" id="KW-0813">Transport</keyword>
<dbReference type="PANTHER" id="PTHR30572:SF14">
    <property type="entry name" value="MACROLIDE EXPORT ATP-BINDING_PERMEASE PROTEIN MACB"/>
    <property type="match status" value="1"/>
</dbReference>
<dbReference type="GO" id="GO:0046677">
    <property type="term" value="P:response to antibiotic"/>
    <property type="evidence" value="ECO:0007669"/>
    <property type="project" value="UniProtKB-KW"/>
</dbReference>
<keyword evidence="4" id="KW-0997">Cell inner membrane</keyword>
<comment type="caution">
    <text evidence="16">The sequence shown here is derived from an EMBL/GenBank/DDBJ whole genome shotgun (WGS) entry which is preliminary data.</text>
</comment>
<dbReference type="Pfam" id="PF02687">
    <property type="entry name" value="FtsX"/>
    <property type="match status" value="1"/>
</dbReference>
<feature type="domain" description="ABC transporter" evidence="15">
    <location>
        <begin position="13"/>
        <end position="258"/>
    </location>
</feature>
<dbReference type="SUPFAM" id="SSF52540">
    <property type="entry name" value="P-loop containing nucleoside triphosphate hydrolases"/>
    <property type="match status" value="1"/>
</dbReference>
<dbReference type="GO" id="GO:0005524">
    <property type="term" value="F:ATP binding"/>
    <property type="evidence" value="ECO:0007669"/>
    <property type="project" value="UniProtKB-KW"/>
</dbReference>
<reference evidence="17" key="1">
    <citation type="submission" date="2018-09" db="EMBL/GenBank/DDBJ databases">
        <authorList>
            <person name="Zhu H."/>
        </authorList>
    </citation>
    <scope>NUCLEOTIDE SEQUENCE [LARGE SCALE GENOMIC DNA]</scope>
    <source>
        <strain evidence="17">K1S02-23</strain>
    </source>
</reference>
<dbReference type="InterPro" id="IPR003593">
    <property type="entry name" value="AAA+_ATPase"/>
</dbReference>
<evidence type="ECO:0000256" key="5">
    <source>
        <dbReference type="ARBA" id="ARBA00022692"/>
    </source>
</evidence>
<evidence type="ECO:0000256" key="10">
    <source>
        <dbReference type="ARBA" id="ARBA00023136"/>
    </source>
</evidence>
<evidence type="ECO:0000256" key="2">
    <source>
        <dbReference type="ARBA" id="ARBA00022448"/>
    </source>
</evidence>
<evidence type="ECO:0000256" key="1">
    <source>
        <dbReference type="ARBA" id="ARBA00004429"/>
    </source>
</evidence>
<evidence type="ECO:0000256" key="6">
    <source>
        <dbReference type="ARBA" id="ARBA00022741"/>
    </source>
</evidence>
<dbReference type="GO" id="GO:0005886">
    <property type="term" value="C:plasma membrane"/>
    <property type="evidence" value="ECO:0007669"/>
    <property type="project" value="UniProtKB-SubCell"/>
</dbReference>
<keyword evidence="7" id="KW-0067">ATP-binding</keyword>
<dbReference type="Pfam" id="PF12704">
    <property type="entry name" value="MacB_PCD"/>
    <property type="match status" value="1"/>
</dbReference>
<keyword evidence="17" id="KW-1185">Reference proteome</keyword>
<dbReference type="Pfam" id="PF00005">
    <property type="entry name" value="ABC_tran"/>
    <property type="match status" value="1"/>
</dbReference>
<evidence type="ECO:0000259" key="15">
    <source>
        <dbReference type="PROSITE" id="PS50893"/>
    </source>
</evidence>
<comment type="similarity">
    <text evidence="12">Belongs to the ABC transporter superfamily. Macrolide exporter (TC 3.A.1.122) family.</text>
</comment>
<sequence>MREDIMTSPQPLLDLQDITRTYATGDAVVRALDGVSLKIHPGEFVAIMGQSGSGKSSLMNIIGCLDRPSSGSYHVEGRDVTTLSKDELASLRRDTFGFVFQRYNLLPSVTAAENVELPAIYAGSGKRERIERAHALLEKLGLGERVQHRPTELSGGQQQRVSIARALMNGAEIILADEPTGALDSKSGEEVLRLLKQLHADGHTIILITHDPTIAENAQRVINIADGRIVSDTGVVPAAAGHQRIQRQASANASWLPDLGEAVKMALRSLRGNLFRSALTLLGVVIGVAAVVAMLAIGNGSKQDVIQRIESMGSNLLLVSPGAPGTRPSGDIATLVTADADALKEMPNVSAVSPERSTRATVRYGSLDFQTTINGVWPDYAATQNWTMASGSFITQADVQGYAPVIVIGQTVAKSLFPDGEDPVGRYVLVKSVPFEVVGVLAGKGASAFGSDMDNTALVPLSTGYMRLFGKQYLNTIRIKVDNGEQVEATQAAIESLLLQRHGKEDFQVRSTSSLMEAATETQNALTVLLASVAAISLLVGGIGVMNIMLVTVTERTREIGVRMATGARAANILLQFNTEALVVCGIGGLIGVALGFASGWLAEALGMKVAFTAMPAILAFFSAFATGLLFGYLPARKAANLDPVVALSSE</sequence>
<keyword evidence="9 14" id="KW-1133">Transmembrane helix</keyword>
<dbReference type="InterPro" id="IPR017871">
    <property type="entry name" value="ABC_transporter-like_CS"/>
</dbReference>
<feature type="transmembrane region" description="Helical" evidence="14">
    <location>
        <begin position="610"/>
        <end position="634"/>
    </location>
</feature>
<dbReference type="AlphaFoldDB" id="A0A3A3G8D2"/>
<evidence type="ECO:0000256" key="4">
    <source>
        <dbReference type="ARBA" id="ARBA00022519"/>
    </source>
</evidence>
<dbReference type="CDD" id="cd03255">
    <property type="entry name" value="ABC_MJ0796_LolCDE_FtsE"/>
    <property type="match status" value="1"/>
</dbReference>
<evidence type="ECO:0000256" key="12">
    <source>
        <dbReference type="ARBA" id="ARBA00038388"/>
    </source>
</evidence>
<organism evidence="16 17">
    <name type="scientific">Noviherbaspirillum sedimenti</name>
    <dbReference type="NCBI Taxonomy" id="2320865"/>
    <lineage>
        <taxon>Bacteria</taxon>
        <taxon>Pseudomonadati</taxon>
        <taxon>Pseudomonadota</taxon>
        <taxon>Betaproteobacteria</taxon>
        <taxon>Burkholderiales</taxon>
        <taxon>Oxalobacteraceae</taxon>
        <taxon>Noviherbaspirillum</taxon>
    </lineage>
</organism>
<evidence type="ECO:0000256" key="9">
    <source>
        <dbReference type="ARBA" id="ARBA00022989"/>
    </source>
</evidence>
<dbReference type="InterPro" id="IPR003838">
    <property type="entry name" value="ABC3_permease_C"/>
</dbReference>
<keyword evidence="10 14" id="KW-0472">Membrane</keyword>
<dbReference type="PROSITE" id="PS00211">
    <property type="entry name" value="ABC_TRANSPORTER_1"/>
    <property type="match status" value="1"/>
</dbReference>
<dbReference type="PANTHER" id="PTHR30572">
    <property type="entry name" value="MEMBRANE COMPONENT OF TRANSPORTER-RELATED"/>
    <property type="match status" value="1"/>
</dbReference>
<keyword evidence="11" id="KW-0046">Antibiotic resistance</keyword>
<dbReference type="InterPro" id="IPR050250">
    <property type="entry name" value="Macrolide_Exporter_MacB"/>
</dbReference>
<feature type="transmembrane region" description="Helical" evidence="14">
    <location>
        <begin position="274"/>
        <end position="297"/>
    </location>
</feature>
<dbReference type="InterPro" id="IPR017911">
    <property type="entry name" value="MacB-like_ATP-bd"/>
</dbReference>
<evidence type="ECO:0000313" key="17">
    <source>
        <dbReference type="Proteomes" id="UP000266327"/>
    </source>
</evidence>
<keyword evidence="3" id="KW-1003">Cell membrane</keyword>
<dbReference type="SMART" id="SM00382">
    <property type="entry name" value="AAA"/>
    <property type="match status" value="1"/>
</dbReference>
<evidence type="ECO:0000256" key="8">
    <source>
        <dbReference type="ARBA" id="ARBA00022967"/>
    </source>
</evidence>
<evidence type="ECO:0000256" key="11">
    <source>
        <dbReference type="ARBA" id="ARBA00023251"/>
    </source>
</evidence>
<dbReference type="InterPro" id="IPR025857">
    <property type="entry name" value="MacB_PCD"/>
</dbReference>
<keyword evidence="6" id="KW-0547">Nucleotide-binding</keyword>
<evidence type="ECO:0000256" key="3">
    <source>
        <dbReference type="ARBA" id="ARBA00022475"/>
    </source>
</evidence>
<dbReference type="GO" id="GO:0098796">
    <property type="term" value="C:membrane protein complex"/>
    <property type="evidence" value="ECO:0007669"/>
    <property type="project" value="UniProtKB-ARBA"/>
</dbReference>
<accession>A0A3A3G8D2</accession>
<comment type="subcellular location">
    <subcellularLocation>
        <location evidence="1">Cell inner membrane</location>
        <topology evidence="1">Multi-pass membrane protein</topology>
    </subcellularLocation>
</comment>
<proteinExistence type="inferred from homology"/>
<evidence type="ECO:0000256" key="14">
    <source>
        <dbReference type="SAM" id="Phobius"/>
    </source>
</evidence>
<dbReference type="PROSITE" id="PS50893">
    <property type="entry name" value="ABC_TRANSPORTER_2"/>
    <property type="match status" value="1"/>
</dbReference>
<dbReference type="Gene3D" id="3.40.50.300">
    <property type="entry name" value="P-loop containing nucleotide triphosphate hydrolases"/>
    <property type="match status" value="1"/>
</dbReference>